<keyword evidence="1" id="KW-0732">Signal</keyword>
<keyword evidence="3" id="KW-1185">Reference proteome</keyword>
<dbReference type="Proteomes" id="UP000636709">
    <property type="component" value="Unassembled WGS sequence"/>
</dbReference>
<evidence type="ECO:0000313" key="3">
    <source>
        <dbReference type="Proteomes" id="UP000636709"/>
    </source>
</evidence>
<feature type="signal peptide" evidence="1">
    <location>
        <begin position="1"/>
        <end position="15"/>
    </location>
</feature>
<protein>
    <recommendedName>
        <fullName evidence="4">Glycine-rich protein</fullName>
    </recommendedName>
</protein>
<evidence type="ECO:0000313" key="2">
    <source>
        <dbReference type="EMBL" id="KAF8781057.1"/>
    </source>
</evidence>
<evidence type="ECO:0008006" key="4">
    <source>
        <dbReference type="Google" id="ProtNLM"/>
    </source>
</evidence>
<name>A0A835FZP6_9POAL</name>
<gene>
    <name evidence="2" type="ORF">HU200_001029</name>
</gene>
<organism evidence="2 3">
    <name type="scientific">Digitaria exilis</name>
    <dbReference type="NCBI Taxonomy" id="1010633"/>
    <lineage>
        <taxon>Eukaryota</taxon>
        <taxon>Viridiplantae</taxon>
        <taxon>Streptophyta</taxon>
        <taxon>Embryophyta</taxon>
        <taxon>Tracheophyta</taxon>
        <taxon>Spermatophyta</taxon>
        <taxon>Magnoliopsida</taxon>
        <taxon>Liliopsida</taxon>
        <taxon>Poales</taxon>
        <taxon>Poaceae</taxon>
        <taxon>PACMAD clade</taxon>
        <taxon>Panicoideae</taxon>
        <taxon>Panicodae</taxon>
        <taxon>Paniceae</taxon>
        <taxon>Anthephorinae</taxon>
        <taxon>Digitaria</taxon>
    </lineage>
</organism>
<reference evidence="2" key="1">
    <citation type="submission" date="2020-07" db="EMBL/GenBank/DDBJ databases">
        <title>Genome sequence and genetic diversity analysis of an under-domesticated orphan crop, white fonio (Digitaria exilis).</title>
        <authorList>
            <person name="Bennetzen J.L."/>
            <person name="Chen S."/>
            <person name="Ma X."/>
            <person name="Wang X."/>
            <person name="Yssel A.E.J."/>
            <person name="Chaluvadi S.R."/>
            <person name="Johnson M."/>
            <person name="Gangashetty P."/>
            <person name="Hamidou F."/>
            <person name="Sanogo M.D."/>
            <person name="Zwaenepoel A."/>
            <person name="Wallace J."/>
            <person name="Van De Peer Y."/>
            <person name="Van Deynze A."/>
        </authorList>
    </citation>
    <scope>NUCLEOTIDE SEQUENCE</scope>
    <source>
        <tissue evidence="2">Leaves</tissue>
    </source>
</reference>
<dbReference type="AlphaFoldDB" id="A0A835FZP6"/>
<sequence>MLGVALLTVWAVTFAILLCGDSEGSRRPRHSTAAYGATAAAASAGAGCGASGGGGGCGGGGGGGGGCGGGC</sequence>
<dbReference type="EMBL" id="JACEFO010000112">
    <property type="protein sequence ID" value="KAF8781057.1"/>
    <property type="molecule type" value="Genomic_DNA"/>
</dbReference>
<accession>A0A835FZP6</accession>
<proteinExistence type="predicted"/>
<comment type="caution">
    <text evidence="2">The sequence shown here is derived from an EMBL/GenBank/DDBJ whole genome shotgun (WGS) entry which is preliminary data.</text>
</comment>
<feature type="chain" id="PRO_5032983828" description="Glycine-rich protein" evidence="1">
    <location>
        <begin position="16"/>
        <end position="71"/>
    </location>
</feature>
<evidence type="ECO:0000256" key="1">
    <source>
        <dbReference type="SAM" id="SignalP"/>
    </source>
</evidence>